<feature type="coiled-coil region" evidence="1">
    <location>
        <begin position="332"/>
        <end position="402"/>
    </location>
</feature>
<evidence type="ECO:0000313" key="4">
    <source>
        <dbReference type="EMBL" id="KRN67771.1"/>
    </source>
</evidence>
<feature type="coiled-coil region" evidence="1">
    <location>
        <begin position="665"/>
        <end position="732"/>
    </location>
</feature>
<feature type="transmembrane region" description="Helical" evidence="2">
    <location>
        <begin position="442"/>
        <end position="460"/>
    </location>
</feature>
<dbReference type="Pfam" id="PF13514">
    <property type="entry name" value="AAA_27"/>
    <property type="match status" value="1"/>
</dbReference>
<keyword evidence="1" id="KW-0175">Coiled coil</keyword>
<sequence>MKILTIKVYGFGKWQDQQFDLSKNLTILSGPNEAGKSTLRQFILSILFGFRTKRGTDRYLRYEPKNGSKYGGELLIEVAQKQYLLKRVKGKNGGKLTITNLETQEIMKNEMLDSWLGAVDETLFNEMFSFGESELAEVRQLSRDDFRKRVLKIGAVGSDQWINLQNKFEKDADKVYAPKGRVRPLNKLLKQHDELSQQVEQAASETELYQQQAREASKNTVELDTIQAAIADYQIKVDRLEHVVDGWKTYQKYQETQQQMRSDVQEISATELQAIEHDHQQVDELTQTIHEVQEKIANLKQAVASDARMAFYHDHAAQLSEISQQLASFQDVAKQEVALQEKKQEIKAEEAQIKRQLGTEDAVATPFTEQEFSQLKHILADKNDNEQNKQAVQDQIVALQNQLLKSSGQAEQKATFRLTTIFLIVGIICLIFPWLLPWAVGVKLIVSALGLVAVVGSYVVRPHTNKEPSLQEDLATNLAQLKSKLVTADKDSDRFDEQLTALGKTKALTGDPQTWLGMQNNLERYELLQKKQADVQEQQNVNKQRIEDFETRIQILSPWVKLNGGFTQQLANVIAYFQSIQQSEQAVQKDTQDLHYYQERLDKLKKEQKRVQTNLEKLLNDVHLKNWTAFQDAKELQIQQAQLRAVHDQLFQQLGKETLNAMQQYENQSEAQNELDTEMQQLKQLRQKQEKIVAQKTVLTTKMQQLADDQTYAHLQQQLANLEAEILAVTKDWLTDELTAQWIDETLLVASQGRLPKIMTNAQRYFSLLTSQRYNKIDFDAQTIVVTDQMHQTYEVGELSQGTAEQLYVAIRLAFVSVMADLIDLPIIIDDGFVNFDAERKKNVMILLMELSGHHQVIYFTAEKIEDTLNETTRLIDLSDGSIINGR</sequence>
<feature type="coiled-coil region" evidence="1">
    <location>
        <begin position="185"/>
        <end position="243"/>
    </location>
</feature>
<dbReference type="AlphaFoldDB" id="A0A0R2IRR7"/>
<gene>
    <name evidence="4" type="ORF">IV80_GL000315</name>
</gene>
<dbReference type="PANTHER" id="PTHR41259:SF1">
    <property type="entry name" value="DOUBLE-STRAND BREAK REPAIR RAD50 ATPASE, PUTATIVE-RELATED"/>
    <property type="match status" value="1"/>
</dbReference>
<dbReference type="STRING" id="319652.IV80_GL000315"/>
<name>A0A0R2IRR7_9LACO</name>
<keyword evidence="2" id="KW-0812">Transmembrane</keyword>
<dbReference type="EMBL" id="JQBR01000001">
    <property type="protein sequence ID" value="KRN67771.1"/>
    <property type="molecule type" value="Genomic_DNA"/>
</dbReference>
<evidence type="ECO:0000256" key="1">
    <source>
        <dbReference type="SAM" id="Coils"/>
    </source>
</evidence>
<dbReference type="SUPFAM" id="SSF52540">
    <property type="entry name" value="P-loop containing nucleoside triphosphate hydrolases"/>
    <property type="match status" value="1"/>
</dbReference>
<dbReference type="PANTHER" id="PTHR41259">
    <property type="entry name" value="DOUBLE-STRAND BREAK REPAIR RAD50 ATPASE, PUTATIVE-RELATED"/>
    <property type="match status" value="1"/>
</dbReference>
<keyword evidence="5" id="KW-1185">Reference proteome</keyword>
<feature type="coiled-coil region" evidence="1">
    <location>
        <begin position="275"/>
        <end position="302"/>
    </location>
</feature>
<dbReference type="Proteomes" id="UP000051568">
    <property type="component" value="Unassembled WGS sequence"/>
</dbReference>
<dbReference type="RefSeq" id="WP_057748484.1">
    <property type="nucleotide sequence ID" value="NZ_BJVH01000001.1"/>
</dbReference>
<reference evidence="4 5" key="1">
    <citation type="journal article" date="2015" name="Genome Announc.">
        <title>Expanding the biotechnology potential of lactobacilli through comparative genomics of 213 strains and associated genera.</title>
        <authorList>
            <person name="Sun Z."/>
            <person name="Harris H.M."/>
            <person name="McCann A."/>
            <person name="Guo C."/>
            <person name="Argimon S."/>
            <person name="Zhang W."/>
            <person name="Yang X."/>
            <person name="Jeffery I.B."/>
            <person name="Cooney J.C."/>
            <person name="Kagawa T.F."/>
            <person name="Liu W."/>
            <person name="Song Y."/>
            <person name="Salvetti E."/>
            <person name="Wrobel A."/>
            <person name="Rasinkangas P."/>
            <person name="Parkhill J."/>
            <person name="Rea M.C."/>
            <person name="O'Sullivan O."/>
            <person name="Ritari J."/>
            <person name="Douillard F.P."/>
            <person name="Paul Ross R."/>
            <person name="Yang R."/>
            <person name="Briner A.E."/>
            <person name="Felis G.E."/>
            <person name="de Vos W.M."/>
            <person name="Barrangou R."/>
            <person name="Klaenhammer T.R."/>
            <person name="Caufield P.W."/>
            <person name="Cui Y."/>
            <person name="Zhang H."/>
            <person name="O'Toole P.W."/>
        </authorList>
    </citation>
    <scope>NUCLEOTIDE SEQUENCE [LARGE SCALE GENOMIC DNA]</scope>
    <source>
        <strain evidence="4 5">DSM 17757</strain>
    </source>
</reference>
<protein>
    <submittedName>
        <fullName evidence="4">DNA repair ATPase</fullName>
    </submittedName>
</protein>
<accession>A0A0R2IRR7</accession>
<evidence type="ECO:0000256" key="2">
    <source>
        <dbReference type="SAM" id="Phobius"/>
    </source>
</evidence>
<dbReference type="PATRIC" id="fig|319652.3.peg.318"/>
<evidence type="ECO:0000313" key="5">
    <source>
        <dbReference type="Proteomes" id="UP000051568"/>
    </source>
</evidence>
<dbReference type="InterPro" id="IPR027417">
    <property type="entry name" value="P-loop_NTPase"/>
</dbReference>
<feature type="coiled-coil region" evidence="1">
    <location>
        <begin position="587"/>
        <end position="621"/>
    </location>
</feature>
<feature type="transmembrane region" description="Helical" evidence="2">
    <location>
        <begin position="414"/>
        <end position="436"/>
    </location>
</feature>
<dbReference type="Gene3D" id="3.40.50.300">
    <property type="entry name" value="P-loop containing nucleotide triphosphate hydrolases"/>
    <property type="match status" value="2"/>
</dbReference>
<comment type="caution">
    <text evidence="4">The sequence shown here is derived from an EMBL/GenBank/DDBJ whole genome shotgun (WGS) entry which is preliminary data.</text>
</comment>
<dbReference type="InterPro" id="IPR038734">
    <property type="entry name" value="YhaN_AAA"/>
</dbReference>
<evidence type="ECO:0000259" key="3">
    <source>
        <dbReference type="Pfam" id="PF13514"/>
    </source>
</evidence>
<feature type="domain" description="YhaN AAA" evidence="3">
    <location>
        <begin position="1"/>
        <end position="205"/>
    </location>
</feature>
<keyword evidence="2" id="KW-0472">Membrane</keyword>
<keyword evidence="2" id="KW-1133">Transmembrane helix</keyword>
<organism evidence="4 5">
    <name type="scientific">Pediococcus cellicola</name>
    <dbReference type="NCBI Taxonomy" id="319652"/>
    <lineage>
        <taxon>Bacteria</taxon>
        <taxon>Bacillati</taxon>
        <taxon>Bacillota</taxon>
        <taxon>Bacilli</taxon>
        <taxon>Lactobacillales</taxon>
        <taxon>Lactobacillaceae</taxon>
        <taxon>Pediococcus</taxon>
    </lineage>
</organism>
<proteinExistence type="predicted"/>